<dbReference type="Gene3D" id="2.60.40.790">
    <property type="match status" value="1"/>
</dbReference>
<keyword evidence="4" id="KW-0346">Stress response</keyword>
<dbReference type="InterPro" id="IPR008978">
    <property type="entry name" value="HSP20-like_chaperone"/>
</dbReference>
<feature type="domain" description="SHSP" evidence="3">
    <location>
        <begin position="39"/>
        <end position="151"/>
    </location>
</feature>
<dbReference type="Pfam" id="PF00011">
    <property type="entry name" value="HSP20"/>
    <property type="match status" value="1"/>
</dbReference>
<dbReference type="SUPFAM" id="SSF49764">
    <property type="entry name" value="HSP20-like chaperones"/>
    <property type="match status" value="1"/>
</dbReference>
<reference evidence="4 5" key="1">
    <citation type="journal article" date="2010" name="Proc. Natl. Acad. Sci. U.S.A.">
        <title>A Nitrospira metagenome illuminates the physiology and evolution of globally important nitrite-oxidizing bacteria.</title>
        <authorList>
            <person name="Lucker S."/>
            <person name="Wagner M."/>
            <person name="Maixner F."/>
            <person name="Pelletier E."/>
            <person name="Koch H."/>
            <person name="Vacherie B."/>
            <person name="Rattei T."/>
            <person name="Sinninghe Damste J."/>
            <person name="Spieck E."/>
            <person name="Le Paslier D."/>
            <person name="Daims H."/>
        </authorList>
    </citation>
    <scope>NUCLEOTIDE SEQUENCE [LARGE SCALE GENOMIC DNA]</scope>
</reference>
<dbReference type="PROSITE" id="PS01031">
    <property type="entry name" value="SHSP"/>
    <property type="match status" value="1"/>
</dbReference>
<sequence>MAIVRWDPFRELEEMSDRLNRMIARPSTGTPAGQGKEVMTVADWTPTVDISETESEYAIKAELPEVKKEDVKVTVEDAVLTIQGERKQEKEDKGKKYHRIERSYGRFVRSFTLPDSVDESKVRAEYADGILHLHLPKSEKAKPKQIDVKIS</sequence>
<protein>
    <submittedName>
        <fullName evidence="4">Heat shock protein, Hsp20 family</fullName>
    </submittedName>
</protein>
<dbReference type="OrthoDB" id="9811615at2"/>
<dbReference type="Proteomes" id="UP000001660">
    <property type="component" value="Chromosome"/>
</dbReference>
<dbReference type="InterPro" id="IPR031107">
    <property type="entry name" value="Small_HSP"/>
</dbReference>
<proteinExistence type="inferred from homology"/>
<dbReference type="AlphaFoldDB" id="D8PFX6"/>
<accession>D8PFX6</accession>
<organism evidence="4 5">
    <name type="scientific">Nitrospira defluvii</name>
    <dbReference type="NCBI Taxonomy" id="330214"/>
    <lineage>
        <taxon>Bacteria</taxon>
        <taxon>Pseudomonadati</taxon>
        <taxon>Nitrospirota</taxon>
        <taxon>Nitrospiria</taxon>
        <taxon>Nitrospirales</taxon>
        <taxon>Nitrospiraceae</taxon>
        <taxon>Nitrospira</taxon>
    </lineage>
</organism>
<comment type="similarity">
    <text evidence="1 2">Belongs to the small heat shock protein (HSP20) family.</text>
</comment>
<dbReference type="InterPro" id="IPR002068">
    <property type="entry name" value="A-crystallin/Hsp20_dom"/>
</dbReference>
<dbReference type="STRING" id="330214.NIDE2453"/>
<dbReference type="KEGG" id="nde:NIDE2453"/>
<dbReference type="CDD" id="cd06464">
    <property type="entry name" value="ACD_sHsps-like"/>
    <property type="match status" value="1"/>
</dbReference>
<name>D8PFX6_9BACT</name>
<keyword evidence="5" id="KW-1185">Reference proteome</keyword>
<evidence type="ECO:0000256" key="1">
    <source>
        <dbReference type="PROSITE-ProRule" id="PRU00285"/>
    </source>
</evidence>
<evidence type="ECO:0000256" key="2">
    <source>
        <dbReference type="RuleBase" id="RU003616"/>
    </source>
</evidence>
<dbReference type="HOGENOM" id="CLU_046737_9_0_0"/>
<gene>
    <name evidence="4" type="ORF">NIDE2453</name>
</gene>
<evidence type="ECO:0000313" key="5">
    <source>
        <dbReference type="Proteomes" id="UP000001660"/>
    </source>
</evidence>
<evidence type="ECO:0000313" key="4">
    <source>
        <dbReference type="EMBL" id="CBK42163.1"/>
    </source>
</evidence>
<dbReference type="eggNOG" id="COG0071">
    <property type="taxonomic scope" value="Bacteria"/>
</dbReference>
<dbReference type="EMBL" id="FP929003">
    <property type="protein sequence ID" value="CBK42163.1"/>
    <property type="molecule type" value="Genomic_DNA"/>
</dbReference>
<evidence type="ECO:0000259" key="3">
    <source>
        <dbReference type="PROSITE" id="PS01031"/>
    </source>
</evidence>
<dbReference type="PANTHER" id="PTHR11527">
    <property type="entry name" value="HEAT-SHOCK PROTEIN 20 FAMILY MEMBER"/>
    <property type="match status" value="1"/>
</dbReference>